<gene>
    <name evidence="1" type="ORF">PsorP6_004771</name>
</gene>
<sequence length="182" mass="20975">MNRGKTLNDSRRAYRWDAKEVVALQQQEDSLMTWRVIHKATSAALATEGLKSHFGHAKADLANLRSKRPKIQASINDAKKCIVEMIDPEMHKFNAALKSRESKITALREQINAVEYKMFADFSEAVGIENIRVYQEKVLSRHHKALEMHRNITEHVAKLCDQIEYLESQDFIPAQCLQQRSK</sequence>
<keyword evidence="2" id="KW-1185">Reference proteome</keyword>
<name>A0ACC0VR93_9STRA</name>
<protein>
    <submittedName>
        <fullName evidence="1">Uncharacterized protein</fullName>
    </submittedName>
</protein>
<dbReference type="Proteomes" id="UP001163321">
    <property type="component" value="Chromosome 8"/>
</dbReference>
<evidence type="ECO:0000313" key="2">
    <source>
        <dbReference type="Proteomes" id="UP001163321"/>
    </source>
</evidence>
<proteinExistence type="predicted"/>
<reference evidence="1 2" key="1">
    <citation type="journal article" date="2022" name="bioRxiv">
        <title>The genome of the oomycete Peronosclerospora sorghi, a cosmopolitan pathogen of maize and sorghum, is inflated with dispersed pseudogenes.</title>
        <authorList>
            <person name="Fletcher K."/>
            <person name="Martin F."/>
            <person name="Isakeit T."/>
            <person name="Cavanaugh K."/>
            <person name="Magill C."/>
            <person name="Michelmore R."/>
        </authorList>
    </citation>
    <scope>NUCLEOTIDE SEQUENCE [LARGE SCALE GENOMIC DNA]</scope>
    <source>
        <strain evidence="1">P6</strain>
    </source>
</reference>
<accession>A0ACC0VR93</accession>
<evidence type="ECO:0000313" key="1">
    <source>
        <dbReference type="EMBL" id="KAI9908807.1"/>
    </source>
</evidence>
<organism evidence="1 2">
    <name type="scientific">Peronosclerospora sorghi</name>
    <dbReference type="NCBI Taxonomy" id="230839"/>
    <lineage>
        <taxon>Eukaryota</taxon>
        <taxon>Sar</taxon>
        <taxon>Stramenopiles</taxon>
        <taxon>Oomycota</taxon>
        <taxon>Peronosporomycetes</taxon>
        <taxon>Peronosporales</taxon>
        <taxon>Peronosporaceae</taxon>
        <taxon>Peronosclerospora</taxon>
    </lineage>
</organism>
<comment type="caution">
    <text evidence="1">The sequence shown here is derived from an EMBL/GenBank/DDBJ whole genome shotgun (WGS) entry which is preliminary data.</text>
</comment>
<dbReference type="EMBL" id="CM047587">
    <property type="protein sequence ID" value="KAI9908807.1"/>
    <property type="molecule type" value="Genomic_DNA"/>
</dbReference>